<evidence type="ECO:0000256" key="1">
    <source>
        <dbReference type="ARBA" id="ARBA00022448"/>
    </source>
</evidence>
<dbReference type="AlphaFoldDB" id="A0A4W5LCB8"/>
<dbReference type="GO" id="GO:0015485">
    <property type="term" value="F:cholesterol binding"/>
    <property type="evidence" value="ECO:0007669"/>
    <property type="project" value="TreeGrafter"/>
</dbReference>
<dbReference type="PANTHER" id="PTHR10972">
    <property type="entry name" value="OXYSTEROL-BINDING PROTEIN-RELATED"/>
    <property type="match status" value="1"/>
</dbReference>
<keyword evidence="2 5" id="KW-0445">Lipid transport</keyword>
<dbReference type="Gene3D" id="2.40.160.120">
    <property type="match status" value="1"/>
</dbReference>
<reference evidence="8" key="3">
    <citation type="submission" date="2025-09" db="UniProtKB">
        <authorList>
            <consortium name="Ensembl"/>
        </authorList>
    </citation>
    <scope>IDENTIFICATION</scope>
</reference>
<proteinExistence type="inferred from homology"/>
<evidence type="ECO:0000259" key="7">
    <source>
        <dbReference type="PROSITE" id="PS50003"/>
    </source>
</evidence>
<feature type="compositionally biased region" description="Basic residues" evidence="6">
    <location>
        <begin position="625"/>
        <end position="645"/>
    </location>
</feature>
<dbReference type="Gene3D" id="1.10.287.2720">
    <property type="match status" value="1"/>
</dbReference>
<comment type="similarity">
    <text evidence="4">Belongs to the OSBP family.</text>
</comment>
<organism evidence="8 9">
    <name type="scientific">Hucho hucho</name>
    <name type="common">huchen</name>
    <dbReference type="NCBI Taxonomy" id="62062"/>
    <lineage>
        <taxon>Eukaryota</taxon>
        <taxon>Metazoa</taxon>
        <taxon>Chordata</taxon>
        <taxon>Craniata</taxon>
        <taxon>Vertebrata</taxon>
        <taxon>Euteleostomi</taxon>
        <taxon>Actinopterygii</taxon>
        <taxon>Neopterygii</taxon>
        <taxon>Teleostei</taxon>
        <taxon>Protacanthopterygii</taxon>
        <taxon>Salmoniformes</taxon>
        <taxon>Salmonidae</taxon>
        <taxon>Salmoninae</taxon>
        <taxon>Hucho</taxon>
    </lineage>
</organism>
<dbReference type="GO" id="GO:0016020">
    <property type="term" value="C:membrane"/>
    <property type="evidence" value="ECO:0007669"/>
    <property type="project" value="TreeGrafter"/>
</dbReference>
<feature type="compositionally biased region" description="Low complexity" evidence="6">
    <location>
        <begin position="669"/>
        <end position="683"/>
    </location>
</feature>
<dbReference type="GO" id="GO:0005829">
    <property type="term" value="C:cytosol"/>
    <property type="evidence" value="ECO:0007669"/>
    <property type="project" value="TreeGrafter"/>
</dbReference>
<dbReference type="Pfam" id="PF01237">
    <property type="entry name" value="Oxysterol_BP"/>
    <property type="match status" value="2"/>
</dbReference>
<dbReference type="CDD" id="cd13286">
    <property type="entry name" value="PH_OPR5_ORP8"/>
    <property type="match status" value="1"/>
</dbReference>
<dbReference type="InterPro" id="IPR037239">
    <property type="entry name" value="OSBP_sf"/>
</dbReference>
<evidence type="ECO:0000256" key="3">
    <source>
        <dbReference type="ARBA" id="ARBA00023121"/>
    </source>
</evidence>
<dbReference type="FunFam" id="1.10.287.2720:FF:000002">
    <property type="entry name" value="Oxysterol-binding protein"/>
    <property type="match status" value="1"/>
</dbReference>
<dbReference type="Pfam" id="PF00169">
    <property type="entry name" value="PH"/>
    <property type="match status" value="1"/>
</dbReference>
<accession>A0A4W5LCB8</accession>
<dbReference type="Gene3D" id="3.30.70.3490">
    <property type="match status" value="1"/>
</dbReference>
<dbReference type="PANTHER" id="PTHR10972:SF216">
    <property type="entry name" value="OXYSTEROL-BINDING PROTEIN-RELATED PROTEIN 8"/>
    <property type="match status" value="1"/>
</dbReference>
<dbReference type="Gene3D" id="2.30.29.30">
    <property type="entry name" value="Pleckstrin-homology domain (PH domain)/Phosphotyrosine-binding domain (PTB)"/>
    <property type="match status" value="1"/>
</dbReference>
<dbReference type="PROSITE" id="PS01013">
    <property type="entry name" value="OSBP"/>
    <property type="match status" value="1"/>
</dbReference>
<dbReference type="GO" id="GO:0032541">
    <property type="term" value="C:cortical endoplasmic reticulum"/>
    <property type="evidence" value="ECO:0007669"/>
    <property type="project" value="TreeGrafter"/>
</dbReference>
<evidence type="ECO:0000256" key="6">
    <source>
        <dbReference type="SAM" id="MobiDB-lite"/>
    </source>
</evidence>
<evidence type="ECO:0000256" key="2">
    <source>
        <dbReference type="ARBA" id="ARBA00023055"/>
    </source>
</evidence>
<dbReference type="SMART" id="SM00233">
    <property type="entry name" value="PH"/>
    <property type="match status" value="1"/>
</dbReference>
<dbReference type="SUPFAM" id="SSF144000">
    <property type="entry name" value="Oxysterol-binding protein-like"/>
    <property type="match status" value="1"/>
</dbReference>
<evidence type="ECO:0000313" key="9">
    <source>
        <dbReference type="Proteomes" id="UP000314982"/>
    </source>
</evidence>
<protein>
    <recommendedName>
        <fullName evidence="5">Oxysterol-binding protein</fullName>
    </recommendedName>
</protein>
<feature type="compositionally biased region" description="Basic and acidic residues" evidence="6">
    <location>
        <begin position="194"/>
        <end position="211"/>
    </location>
</feature>
<evidence type="ECO:0000313" key="8">
    <source>
        <dbReference type="Ensembl" id="ENSHHUP00000023497.1"/>
    </source>
</evidence>
<reference evidence="8" key="2">
    <citation type="submission" date="2025-08" db="UniProtKB">
        <authorList>
            <consortium name="Ensembl"/>
        </authorList>
    </citation>
    <scope>IDENTIFICATION</scope>
</reference>
<feature type="domain" description="PH" evidence="7">
    <location>
        <begin position="30"/>
        <end position="147"/>
    </location>
</feature>
<feature type="compositionally biased region" description="Basic and acidic residues" evidence="6">
    <location>
        <begin position="221"/>
        <end position="238"/>
    </location>
</feature>
<dbReference type="GO" id="GO:0006869">
    <property type="term" value="P:lipid transport"/>
    <property type="evidence" value="ECO:0007669"/>
    <property type="project" value="UniProtKB-KW"/>
</dbReference>
<dbReference type="Proteomes" id="UP000314982">
    <property type="component" value="Unassembled WGS sequence"/>
</dbReference>
<dbReference type="PROSITE" id="PS50003">
    <property type="entry name" value="PH_DOMAIN"/>
    <property type="match status" value="1"/>
</dbReference>
<sequence>NQNTFSRLLTSRGSDRATKELLSTITDPSVIVMADWLKIRGTLKSWTKLWCVLKPGVLLIYKTHKNGQWVGTVLLNACELIERPSKKDGFCFKLFHPLEQSIWAVKGPKGEAVGSITQPLPGSHLIFRATSESDGRCWMDALELALKCSGLLKRTMIREGKEELASTAGESSQINFYSLLRAHNMQGFQFNDSDQFKDPDLYSDKSDREGEQDHEESDVEGLEKSEESDSDTSERQDDSYIDLDPNEALRETPYLEQSHEELGEAGEASQTETVSEENKSLIWTLLKQVRPGMDLSKVVLPTFILEPRSFLDKLSDYYYHADFLSAAAVEENAYNRMKKVVKWYISGFYKKPQGLKKPYNPIIGETYRCMWLHSKTNSKTFYISEQVSHHPPVSAFYVSNRKDGFCLSGSILAKSKFYGNSLSAILDGEARLTFLNRGEDYVMNMPYAHCKGLTSFTVFLNFFVCFSFSAFCLNMCVWGGSNCVNWVFLCVWLLQDSEIFINDKKTGVVDTFWNPTAELRQSRLTRCTVPPEDQGDYESERLWQHVTRAINNKDQTEATNEKFILEEAQRKSTRERKAKCEDWAPGLFEQDPVTGEWHYRYADTRPWDPLNDMIQFEKDGWIQTKVRHRTPMVTGPKRKHKHSDKPKKPESGCSSPEPDRQDSSGSERTSQTHTYQQYYNTTH</sequence>
<keyword evidence="9" id="KW-1185">Reference proteome</keyword>
<dbReference type="InterPro" id="IPR018494">
    <property type="entry name" value="Oxysterol-bd_CS"/>
</dbReference>
<feature type="region of interest" description="Disordered" evidence="6">
    <location>
        <begin position="190"/>
        <end position="247"/>
    </location>
</feature>
<dbReference type="SUPFAM" id="SSF50729">
    <property type="entry name" value="PH domain-like"/>
    <property type="match status" value="1"/>
</dbReference>
<reference evidence="9" key="1">
    <citation type="submission" date="2018-06" db="EMBL/GenBank/DDBJ databases">
        <title>Genome assembly of Danube salmon.</title>
        <authorList>
            <person name="Macqueen D.J."/>
            <person name="Gundappa M.K."/>
        </authorList>
    </citation>
    <scope>NUCLEOTIDE SEQUENCE [LARGE SCALE GENOMIC DNA]</scope>
</reference>
<dbReference type="InterPro" id="IPR011993">
    <property type="entry name" value="PH-like_dom_sf"/>
</dbReference>
<dbReference type="FunFam" id="2.30.29.30:FF:000030">
    <property type="entry name" value="Oxysterol-binding protein"/>
    <property type="match status" value="1"/>
</dbReference>
<name>A0A4W5LCB8_9TELE</name>
<keyword evidence="1 5" id="KW-0813">Transport</keyword>
<keyword evidence="3" id="KW-0446">Lipid-binding</keyword>
<feature type="region of interest" description="Disordered" evidence="6">
    <location>
        <begin position="625"/>
        <end position="683"/>
    </location>
</feature>
<dbReference type="InterPro" id="IPR001849">
    <property type="entry name" value="PH_domain"/>
</dbReference>
<dbReference type="InterPro" id="IPR000648">
    <property type="entry name" value="Oxysterol-bd"/>
</dbReference>
<evidence type="ECO:0000256" key="4">
    <source>
        <dbReference type="RuleBase" id="RU003844"/>
    </source>
</evidence>
<dbReference type="GeneTree" id="ENSGT00940000156622"/>
<dbReference type="Ensembl" id="ENSHHUT00000024385.1">
    <property type="protein sequence ID" value="ENSHHUP00000023497.1"/>
    <property type="gene ID" value="ENSHHUG00000014607.1"/>
</dbReference>
<evidence type="ECO:0000256" key="5">
    <source>
        <dbReference type="RuleBase" id="RU003845"/>
    </source>
</evidence>